<dbReference type="CDD" id="cd01164">
    <property type="entry name" value="FruK_PfkB_like"/>
    <property type="match status" value="1"/>
</dbReference>
<dbReference type="FunFam" id="3.40.1190.20:FF:000001">
    <property type="entry name" value="Phosphofructokinase"/>
    <property type="match status" value="1"/>
</dbReference>
<evidence type="ECO:0000256" key="7">
    <source>
        <dbReference type="PIRNR" id="PIRNR000535"/>
    </source>
</evidence>
<keyword evidence="3 8" id="KW-0547">Nucleotide-binding</keyword>
<dbReference type="GO" id="GO:0005829">
    <property type="term" value="C:cytosol"/>
    <property type="evidence" value="ECO:0007669"/>
    <property type="project" value="TreeGrafter"/>
</dbReference>
<feature type="domain" description="Carbohydrate kinase PfkB" evidence="9">
    <location>
        <begin position="25"/>
        <end position="297"/>
    </location>
</feature>
<accession>A0A1A8XV25</accession>
<dbReference type="RefSeq" id="WP_186408264.1">
    <property type="nucleotide sequence ID" value="NZ_FLQX01000135.1"/>
</dbReference>
<evidence type="ECO:0000259" key="9">
    <source>
        <dbReference type="Pfam" id="PF00294"/>
    </source>
</evidence>
<organism evidence="10 11">
    <name type="scientific">Candidatus Accumulibacter aalborgensis</name>
    <dbReference type="NCBI Taxonomy" id="1860102"/>
    <lineage>
        <taxon>Bacteria</taxon>
        <taxon>Pseudomonadati</taxon>
        <taxon>Pseudomonadota</taxon>
        <taxon>Betaproteobacteria</taxon>
        <taxon>Candidatus Accumulibacter</taxon>
    </lineage>
</organism>
<reference evidence="11" key="1">
    <citation type="submission" date="2016-06" db="EMBL/GenBank/DDBJ databases">
        <authorList>
            <person name="McIlroy S.J."/>
            <person name="Karst S.M."/>
            <person name="Albertsen M."/>
        </authorList>
    </citation>
    <scope>NUCLEOTIDE SEQUENCE [LARGE SCALE GENOMIC DNA]</scope>
</reference>
<comment type="similarity">
    <text evidence="1 7 8">Belongs to the carbohydrate kinase PfkB family.</text>
</comment>
<evidence type="ECO:0000256" key="3">
    <source>
        <dbReference type="ARBA" id="ARBA00022741"/>
    </source>
</evidence>
<dbReference type="EMBL" id="FLQX01000135">
    <property type="protein sequence ID" value="SBT08437.1"/>
    <property type="molecule type" value="Genomic_DNA"/>
</dbReference>
<dbReference type="InterPro" id="IPR011611">
    <property type="entry name" value="PfkB_dom"/>
</dbReference>
<comment type="function">
    <text evidence="8">Catalyzes the ATP-dependent phosphorylation of fructose-l-phosphate to fructose-l,6-bisphosphate.</text>
</comment>
<comment type="catalytic activity">
    <reaction evidence="6 8">
        <text>beta-D-fructose 1-phosphate + ATP = beta-D-fructose 1,6-bisphosphate + ADP + H(+)</text>
        <dbReference type="Rhea" id="RHEA:14213"/>
        <dbReference type="ChEBI" id="CHEBI:15378"/>
        <dbReference type="ChEBI" id="CHEBI:30616"/>
        <dbReference type="ChEBI" id="CHEBI:32966"/>
        <dbReference type="ChEBI" id="CHEBI:138881"/>
        <dbReference type="ChEBI" id="CHEBI:456216"/>
        <dbReference type="EC" id="2.7.1.56"/>
    </reaction>
</comment>
<dbReference type="AlphaFoldDB" id="A0A1A8XV25"/>
<dbReference type="SUPFAM" id="SSF53613">
    <property type="entry name" value="Ribokinase-like"/>
    <property type="match status" value="1"/>
</dbReference>
<dbReference type="PANTHER" id="PTHR46566">
    <property type="entry name" value="1-PHOSPHOFRUCTOKINASE-RELATED"/>
    <property type="match status" value="1"/>
</dbReference>
<evidence type="ECO:0000256" key="2">
    <source>
        <dbReference type="ARBA" id="ARBA00022679"/>
    </source>
</evidence>
<sequence length="325" mass="33564">MKRSTGIATLTLNPAIDQSVAIPDFAAGTVNRVAWEQSDPGGKGVNVASFLADLGFRVAVTGLLGRDNAGVFEQLFASKAMTDAFVRVPGNTRVNVKIIDETSPAITDINFPGPAATAEHLAELARTIDTLLAEHDCFVLSGSVPAGVPFAYYPDLIRRLKAAGKRVLLDSSGDPLRHGIAAAPWAIKPNIAELEELVGAPLPDQASVISAARQLIAAGLGCVVVSMGHQGALFVTTDECVHALPPEVEVKSTVGAGDAMVAGFVAGSLRDWNLADCARLATASALGALTQLGPRLPSTAIVESFMAQVTVRPAGALAGSQPESL</sequence>
<evidence type="ECO:0000256" key="5">
    <source>
        <dbReference type="ARBA" id="ARBA00022840"/>
    </source>
</evidence>
<dbReference type="NCBIfam" id="TIGR03168">
    <property type="entry name" value="1-PFK"/>
    <property type="match status" value="1"/>
</dbReference>
<evidence type="ECO:0000256" key="8">
    <source>
        <dbReference type="RuleBase" id="RU369061"/>
    </source>
</evidence>
<dbReference type="PANTHER" id="PTHR46566:SF5">
    <property type="entry name" value="1-PHOSPHOFRUCTOKINASE"/>
    <property type="match status" value="1"/>
</dbReference>
<dbReference type="PROSITE" id="PS00584">
    <property type="entry name" value="PFKB_KINASES_2"/>
    <property type="match status" value="1"/>
</dbReference>
<dbReference type="PIRSF" id="PIRSF000535">
    <property type="entry name" value="1PFK/6PFK/LacC"/>
    <property type="match status" value="1"/>
</dbReference>
<dbReference type="Pfam" id="PF00294">
    <property type="entry name" value="PfkB"/>
    <property type="match status" value="1"/>
</dbReference>
<dbReference type="Proteomes" id="UP000199169">
    <property type="component" value="Unassembled WGS sequence"/>
</dbReference>
<protein>
    <recommendedName>
        <fullName evidence="7">Phosphofructokinase</fullName>
    </recommendedName>
</protein>
<dbReference type="PROSITE" id="PS00583">
    <property type="entry name" value="PFKB_KINASES_1"/>
    <property type="match status" value="1"/>
</dbReference>
<dbReference type="InterPro" id="IPR017583">
    <property type="entry name" value="Tagatose/fructose_Pkinase"/>
</dbReference>
<dbReference type="GO" id="GO:0008662">
    <property type="term" value="F:1-phosphofructokinase activity"/>
    <property type="evidence" value="ECO:0007669"/>
    <property type="project" value="UniProtKB-UniRule"/>
</dbReference>
<dbReference type="STRING" id="1860102.ACCAA_570042"/>
<dbReference type="Gene3D" id="3.40.1190.20">
    <property type="match status" value="1"/>
</dbReference>
<dbReference type="GO" id="GO:0005524">
    <property type="term" value="F:ATP binding"/>
    <property type="evidence" value="ECO:0007669"/>
    <property type="project" value="UniProtKB-UniRule"/>
</dbReference>
<evidence type="ECO:0000256" key="4">
    <source>
        <dbReference type="ARBA" id="ARBA00022777"/>
    </source>
</evidence>
<dbReference type="GO" id="GO:0016052">
    <property type="term" value="P:carbohydrate catabolic process"/>
    <property type="evidence" value="ECO:0007669"/>
    <property type="project" value="UniProtKB-ARBA"/>
</dbReference>
<keyword evidence="2 7" id="KW-0808">Transferase</keyword>
<dbReference type="InterPro" id="IPR022463">
    <property type="entry name" value="1-PFruKinase"/>
</dbReference>
<evidence type="ECO:0000256" key="6">
    <source>
        <dbReference type="ARBA" id="ARBA00047745"/>
    </source>
</evidence>
<name>A0A1A8XV25_9PROT</name>
<keyword evidence="4 8" id="KW-0418">Kinase</keyword>
<evidence type="ECO:0000256" key="1">
    <source>
        <dbReference type="ARBA" id="ARBA00010688"/>
    </source>
</evidence>
<proteinExistence type="inferred from homology"/>
<dbReference type="InterPro" id="IPR002173">
    <property type="entry name" value="Carboh/pur_kinase_PfkB_CS"/>
</dbReference>
<dbReference type="GO" id="GO:0044281">
    <property type="term" value="P:small molecule metabolic process"/>
    <property type="evidence" value="ECO:0007669"/>
    <property type="project" value="UniProtKB-ARBA"/>
</dbReference>
<dbReference type="InterPro" id="IPR029056">
    <property type="entry name" value="Ribokinase-like"/>
</dbReference>
<evidence type="ECO:0000313" key="10">
    <source>
        <dbReference type="EMBL" id="SBT08437.1"/>
    </source>
</evidence>
<evidence type="ECO:0000313" key="11">
    <source>
        <dbReference type="Proteomes" id="UP000199169"/>
    </source>
</evidence>
<gene>
    <name evidence="10" type="primary">fruK</name>
    <name evidence="10" type="ORF">ACCAA_570042</name>
</gene>
<keyword evidence="11" id="KW-1185">Reference proteome</keyword>
<keyword evidence="5 8" id="KW-0067">ATP-binding</keyword>
<dbReference type="NCBIfam" id="TIGR03828">
    <property type="entry name" value="pfkB"/>
    <property type="match status" value="1"/>
</dbReference>